<dbReference type="Pfam" id="PF00535">
    <property type="entry name" value="Glycos_transf_2"/>
    <property type="match status" value="1"/>
</dbReference>
<dbReference type="GO" id="GO:0099621">
    <property type="term" value="F:undecaprenyl-phosphate 4-deoxy-4-formamido-L-arabinose transferase activity"/>
    <property type="evidence" value="ECO:0007669"/>
    <property type="project" value="UniProtKB-EC"/>
</dbReference>
<evidence type="ECO:0000256" key="1">
    <source>
        <dbReference type="ARBA" id="ARBA00022679"/>
    </source>
</evidence>
<evidence type="ECO:0000259" key="3">
    <source>
        <dbReference type="Pfam" id="PF00535"/>
    </source>
</evidence>
<dbReference type="RefSeq" id="WP_230497633.1">
    <property type="nucleotide sequence ID" value="NZ_CAKJTG010000019.1"/>
</dbReference>
<evidence type="ECO:0000259" key="4">
    <source>
        <dbReference type="Pfam" id="PF02709"/>
    </source>
</evidence>
<dbReference type="Pfam" id="PF02709">
    <property type="entry name" value="Glyco_transf_7C"/>
    <property type="match status" value="1"/>
</dbReference>
<sequence length="499" mass="58977">MKKYVFLDINRISKQLFKLSMAFRNPNNLEKGVKELQLIHDEIKEILLSYNQINNNSLIQPSIEKETKHHYGKTSKFLSDQKPANSKKNSVNKDNKLYEMNIKNNHNNQVKVSIIMPTYNKYDQLSLSLFGLSKQTFHHMQYEVILIDDGSTDQTPLLLETDVPFKFKYIRLKKNKGRSFTRNIGIKHSEGEVVIFLDGEMLVPPEFIENHYRHHEEKDNLVVTGAMHYEGVYSYIFPEYNNDQWIQLDSLLKNNSHYLRRYEKFKNSNLNVPYQLVTLDDIDEGNYKALSFPNRYFLNSGVKHFEHNLSEFKLPYIAFLSGNVSVRRDQLDKVGYFDESFVGYGAEDWEIGYRLYQNGIQFVLDPMTASYHQEHPISTGKVKEQWGNHLRLIKKHPNIDILILALEWRGFSFLHMHETVVEYEKLDLQFPEQYEELKKAFQIMLYRVIEYLNEGKPVTKLYELPPGSEERINIHQQFSNLRPLGFHYLASSFEQLYQL</sequence>
<name>A0A9C7GB87_9BACI</name>
<protein>
    <submittedName>
        <fullName evidence="5">Undecaprenyl-phosphate 4-deoxy-4-formamido-L-arabinose transferase</fullName>
        <ecNumber evidence="5">2.4.2.53</ecNumber>
    </submittedName>
</protein>
<dbReference type="PANTHER" id="PTHR43685">
    <property type="entry name" value="GLYCOSYLTRANSFERASE"/>
    <property type="match status" value="1"/>
</dbReference>
<evidence type="ECO:0000313" key="6">
    <source>
        <dbReference type="Proteomes" id="UP000789845"/>
    </source>
</evidence>
<gene>
    <name evidence="5" type="primary">arnC</name>
    <name evidence="5" type="ORF">NEOCIP111885_03138</name>
</gene>
<organism evidence="5 6">
    <name type="scientific">Pseudoneobacillus rhizosphaerae</name>
    <dbReference type="NCBI Taxonomy" id="2880968"/>
    <lineage>
        <taxon>Bacteria</taxon>
        <taxon>Bacillati</taxon>
        <taxon>Bacillota</taxon>
        <taxon>Bacilli</taxon>
        <taxon>Bacillales</taxon>
        <taxon>Bacillaceae</taxon>
        <taxon>Pseudoneobacillus</taxon>
    </lineage>
</organism>
<evidence type="ECO:0000313" key="5">
    <source>
        <dbReference type="EMBL" id="CAG9609396.1"/>
    </source>
</evidence>
<keyword evidence="6" id="KW-1185">Reference proteome</keyword>
<dbReference type="EC" id="2.4.2.53" evidence="5"/>
<feature type="domain" description="Glycosyltransferase 2-like" evidence="3">
    <location>
        <begin position="113"/>
        <end position="242"/>
    </location>
</feature>
<keyword evidence="1 5" id="KW-0808">Transferase</keyword>
<evidence type="ECO:0000256" key="2">
    <source>
        <dbReference type="SAM" id="MobiDB-lite"/>
    </source>
</evidence>
<feature type="region of interest" description="Disordered" evidence="2">
    <location>
        <begin position="70"/>
        <end position="92"/>
    </location>
</feature>
<proteinExistence type="predicted"/>
<dbReference type="SUPFAM" id="SSF53448">
    <property type="entry name" value="Nucleotide-diphospho-sugar transferases"/>
    <property type="match status" value="1"/>
</dbReference>
<dbReference type="InterPro" id="IPR029044">
    <property type="entry name" value="Nucleotide-diphossugar_trans"/>
</dbReference>
<feature type="domain" description="Galactosyltransferase C-terminal" evidence="4">
    <location>
        <begin position="309"/>
        <end position="367"/>
    </location>
</feature>
<dbReference type="Gene3D" id="3.90.550.10">
    <property type="entry name" value="Spore Coat Polysaccharide Biosynthesis Protein SpsA, Chain A"/>
    <property type="match status" value="1"/>
</dbReference>
<dbReference type="InterPro" id="IPR001173">
    <property type="entry name" value="Glyco_trans_2-like"/>
</dbReference>
<dbReference type="EMBL" id="CAKJTG010000019">
    <property type="protein sequence ID" value="CAG9609396.1"/>
    <property type="molecule type" value="Genomic_DNA"/>
</dbReference>
<dbReference type="InterPro" id="IPR027791">
    <property type="entry name" value="Galactosyl_T_C"/>
</dbReference>
<dbReference type="AlphaFoldDB" id="A0A9C7GB87"/>
<reference evidence="5" key="1">
    <citation type="submission" date="2021-10" db="EMBL/GenBank/DDBJ databases">
        <authorList>
            <person name="Criscuolo A."/>
        </authorList>
    </citation>
    <scope>NUCLEOTIDE SEQUENCE</scope>
    <source>
        <strain evidence="5">CIP111885</strain>
    </source>
</reference>
<dbReference type="InterPro" id="IPR050834">
    <property type="entry name" value="Glycosyltransf_2"/>
</dbReference>
<dbReference type="Proteomes" id="UP000789845">
    <property type="component" value="Unassembled WGS sequence"/>
</dbReference>
<dbReference type="PANTHER" id="PTHR43685:SF2">
    <property type="entry name" value="GLYCOSYLTRANSFERASE 2-LIKE DOMAIN-CONTAINING PROTEIN"/>
    <property type="match status" value="1"/>
</dbReference>
<keyword evidence="5" id="KW-0328">Glycosyltransferase</keyword>
<comment type="caution">
    <text evidence="5">The sequence shown here is derived from an EMBL/GenBank/DDBJ whole genome shotgun (WGS) entry which is preliminary data.</text>
</comment>
<accession>A0A9C7GB87</accession>